<dbReference type="GO" id="GO:0032259">
    <property type="term" value="P:methylation"/>
    <property type="evidence" value="ECO:0007669"/>
    <property type="project" value="UniProtKB-KW"/>
</dbReference>
<dbReference type="GO" id="GO:0008168">
    <property type="term" value="F:methyltransferase activity"/>
    <property type="evidence" value="ECO:0007669"/>
    <property type="project" value="UniProtKB-KW"/>
</dbReference>
<proteinExistence type="predicted"/>
<gene>
    <name evidence="2" type="ORF">ACFQMG_09145</name>
</gene>
<comment type="caution">
    <text evidence="2">The sequence shown here is derived from an EMBL/GenBank/DDBJ whole genome shotgun (WGS) entry which is preliminary data.</text>
</comment>
<organism evidence="2 3">
    <name type="scientific">Kitasatospora paranensis</name>
    <dbReference type="NCBI Taxonomy" id="258053"/>
    <lineage>
        <taxon>Bacteria</taxon>
        <taxon>Bacillati</taxon>
        <taxon>Actinomycetota</taxon>
        <taxon>Actinomycetes</taxon>
        <taxon>Kitasatosporales</taxon>
        <taxon>Streptomycetaceae</taxon>
        <taxon>Kitasatospora</taxon>
    </lineage>
</organism>
<dbReference type="Proteomes" id="UP001596435">
    <property type="component" value="Unassembled WGS sequence"/>
</dbReference>
<dbReference type="RefSeq" id="WP_345709097.1">
    <property type="nucleotide sequence ID" value="NZ_BAABKV010000001.1"/>
</dbReference>
<keyword evidence="3" id="KW-1185">Reference proteome</keyword>
<dbReference type="InterPro" id="IPR050508">
    <property type="entry name" value="Methyltransf_Superfamily"/>
</dbReference>
<sequence length="222" mass="23480">MSETEPAFLTSTRASYDAVAAGYAELFRAELESKPLERAALRAFAEFVLAAGGGPVADLGCGPGRVTAYLNTLGVAAFGVDLSPRMVELARRAYPGLRFDEGSMTALDLPDASLGGIAAVYSIIHIPDEALPALFAEFHRVLAPGGELLLIFQVGDETVHRTSAFGGPVSLDIRRRRPEAVADLLAGAGLPVHARFHRAPDAGEPSPRAFLLARRTPEAPPH</sequence>
<keyword evidence="2" id="KW-0808">Transferase</keyword>
<evidence type="ECO:0000259" key="1">
    <source>
        <dbReference type="Pfam" id="PF13649"/>
    </source>
</evidence>
<evidence type="ECO:0000313" key="2">
    <source>
        <dbReference type="EMBL" id="MFC7179728.1"/>
    </source>
</evidence>
<dbReference type="Pfam" id="PF13649">
    <property type="entry name" value="Methyltransf_25"/>
    <property type="match status" value="1"/>
</dbReference>
<dbReference type="InterPro" id="IPR029063">
    <property type="entry name" value="SAM-dependent_MTases_sf"/>
</dbReference>
<dbReference type="CDD" id="cd02440">
    <property type="entry name" value="AdoMet_MTases"/>
    <property type="match status" value="1"/>
</dbReference>
<dbReference type="SUPFAM" id="SSF53335">
    <property type="entry name" value="S-adenosyl-L-methionine-dependent methyltransferases"/>
    <property type="match status" value="1"/>
</dbReference>
<reference evidence="3" key="1">
    <citation type="journal article" date="2019" name="Int. J. Syst. Evol. Microbiol.">
        <title>The Global Catalogue of Microorganisms (GCM) 10K type strain sequencing project: providing services to taxonomists for standard genome sequencing and annotation.</title>
        <authorList>
            <consortium name="The Broad Institute Genomics Platform"/>
            <consortium name="The Broad Institute Genome Sequencing Center for Infectious Disease"/>
            <person name="Wu L."/>
            <person name="Ma J."/>
        </authorList>
    </citation>
    <scope>NUCLEOTIDE SEQUENCE [LARGE SCALE GENOMIC DNA]</scope>
    <source>
        <strain evidence="3">CGMCC 1.12859</strain>
    </source>
</reference>
<dbReference type="EC" id="2.1.-.-" evidence="2"/>
<dbReference type="Gene3D" id="3.40.50.150">
    <property type="entry name" value="Vaccinia Virus protein VP39"/>
    <property type="match status" value="1"/>
</dbReference>
<name>A0ABW2FTU3_9ACTN</name>
<protein>
    <submittedName>
        <fullName evidence="2">Class I SAM-dependent methyltransferase</fullName>
        <ecNumber evidence="2">2.1.-.-</ecNumber>
    </submittedName>
</protein>
<evidence type="ECO:0000313" key="3">
    <source>
        <dbReference type="Proteomes" id="UP001596435"/>
    </source>
</evidence>
<dbReference type="EMBL" id="JBHTAJ010000013">
    <property type="protein sequence ID" value="MFC7179728.1"/>
    <property type="molecule type" value="Genomic_DNA"/>
</dbReference>
<keyword evidence="2" id="KW-0489">Methyltransferase</keyword>
<dbReference type="InterPro" id="IPR041698">
    <property type="entry name" value="Methyltransf_25"/>
</dbReference>
<feature type="domain" description="Methyltransferase" evidence="1">
    <location>
        <begin position="56"/>
        <end position="146"/>
    </location>
</feature>
<accession>A0ABW2FTU3</accession>
<dbReference type="PANTHER" id="PTHR42912">
    <property type="entry name" value="METHYLTRANSFERASE"/>
    <property type="match status" value="1"/>
</dbReference>